<keyword evidence="4" id="KW-1185">Reference proteome</keyword>
<name>A0A0C9VNU8_SPHS4</name>
<dbReference type="PANTHER" id="PTHR33096:SF1">
    <property type="entry name" value="CXC1-LIKE CYSTEINE CLUSTER ASSOCIATED WITH KDZ TRANSPOSASES DOMAIN-CONTAINING PROTEIN"/>
    <property type="match status" value="1"/>
</dbReference>
<dbReference type="InterPro" id="IPR041320">
    <property type="entry name" value="CxC1"/>
</dbReference>
<evidence type="ECO:0000313" key="3">
    <source>
        <dbReference type="EMBL" id="KIJ39770.1"/>
    </source>
</evidence>
<accession>A0A0C9VNU8</accession>
<protein>
    <recommendedName>
        <fullName evidence="2">CxC1-like cysteine cluster associated with KDZ transposases domain-containing protein</fullName>
    </recommendedName>
</protein>
<dbReference type="InterPro" id="IPR040521">
    <property type="entry name" value="KDZ"/>
</dbReference>
<dbReference type="OrthoDB" id="3364670at2759"/>
<evidence type="ECO:0000256" key="1">
    <source>
        <dbReference type="SAM" id="MobiDB-lite"/>
    </source>
</evidence>
<evidence type="ECO:0000259" key="2">
    <source>
        <dbReference type="Pfam" id="PF18802"/>
    </source>
</evidence>
<feature type="domain" description="CxC1-like cysteine cluster associated with KDZ transposases" evidence="2">
    <location>
        <begin position="5"/>
        <end position="75"/>
    </location>
</feature>
<feature type="region of interest" description="Disordered" evidence="1">
    <location>
        <begin position="186"/>
        <end position="224"/>
    </location>
</feature>
<dbReference type="HOGENOM" id="CLU_004552_10_2_1"/>
<sequence length="591" mass="66723">MSNEDITDVQARICVCRQGHMCLPVVLAHWDHVETVVLHICECKPAAEQLVARGFFPCAPKQPSMAFDISLLELVTATMFYIAPNISGWSLGLEWFWKERGYVLGARDNLKRRFSAAYLWFNVVRDQTNNCVQEYIISIVNETCLDSEDNTTPNGAVMRNEEATAPPLPPLDPPFRLLEQASTPWSASEPALAHPSTPEQPALLTSAPVQESIPPTSGPERRRIRPSEHLRRCCPLCFGGKKPELAESQAHCIVALDVNFAQKCLKGRVVDPPIQHPNTYFVPPTKLNEMEACIEACRKKKHSGSSNLKLRLPEDILKDCENSFIAAQEGEAKASSVVYADTGLVALVCRHDRPLWVANMTTPGERQYYAFALLDHLFEELPDDWSVGVLYDIAGQIERSMLKHGILSSLYPRMVFVVSIFHAYGHQWACQLLYHPRKVVGFGLSDGEGCEWFWSSLKRLISSLRVSGRHRRRLMIDRQIHHNRVDGLRKLGLWLARKRQACIKKETAMREILSNHNISPLVLCAEWAAQVEAQTAPLKRRKKAAGDEAIKHILDLHKQRQELHARIQTIQASISKLVDVTADEYKLTAEE</sequence>
<reference evidence="3 4" key="1">
    <citation type="submission" date="2014-06" db="EMBL/GenBank/DDBJ databases">
        <title>Evolutionary Origins and Diversification of the Mycorrhizal Mutualists.</title>
        <authorList>
            <consortium name="DOE Joint Genome Institute"/>
            <consortium name="Mycorrhizal Genomics Consortium"/>
            <person name="Kohler A."/>
            <person name="Kuo A."/>
            <person name="Nagy L.G."/>
            <person name="Floudas D."/>
            <person name="Copeland A."/>
            <person name="Barry K.W."/>
            <person name="Cichocki N."/>
            <person name="Veneault-Fourrey C."/>
            <person name="LaButti K."/>
            <person name="Lindquist E.A."/>
            <person name="Lipzen A."/>
            <person name="Lundell T."/>
            <person name="Morin E."/>
            <person name="Murat C."/>
            <person name="Riley R."/>
            <person name="Ohm R."/>
            <person name="Sun H."/>
            <person name="Tunlid A."/>
            <person name="Henrissat B."/>
            <person name="Grigoriev I.V."/>
            <person name="Hibbett D.S."/>
            <person name="Martin F."/>
        </authorList>
    </citation>
    <scope>NUCLEOTIDE SEQUENCE [LARGE SCALE GENOMIC DNA]</scope>
    <source>
        <strain evidence="3 4">SS14</strain>
    </source>
</reference>
<evidence type="ECO:0000313" key="4">
    <source>
        <dbReference type="Proteomes" id="UP000054279"/>
    </source>
</evidence>
<proteinExistence type="predicted"/>
<gene>
    <name evidence="3" type="ORF">M422DRAFT_257364</name>
</gene>
<dbReference type="Pfam" id="PF18758">
    <property type="entry name" value="KDZ"/>
    <property type="match status" value="1"/>
</dbReference>
<dbReference type="AlphaFoldDB" id="A0A0C9VNU8"/>
<feature type="region of interest" description="Disordered" evidence="1">
    <location>
        <begin position="149"/>
        <end position="170"/>
    </location>
</feature>
<dbReference type="Pfam" id="PF18802">
    <property type="entry name" value="CxC1"/>
    <property type="match status" value="1"/>
</dbReference>
<dbReference type="Proteomes" id="UP000054279">
    <property type="component" value="Unassembled WGS sequence"/>
</dbReference>
<dbReference type="EMBL" id="KN837149">
    <property type="protein sequence ID" value="KIJ39770.1"/>
    <property type="molecule type" value="Genomic_DNA"/>
</dbReference>
<organism evidence="3 4">
    <name type="scientific">Sphaerobolus stellatus (strain SS14)</name>
    <dbReference type="NCBI Taxonomy" id="990650"/>
    <lineage>
        <taxon>Eukaryota</taxon>
        <taxon>Fungi</taxon>
        <taxon>Dikarya</taxon>
        <taxon>Basidiomycota</taxon>
        <taxon>Agaricomycotina</taxon>
        <taxon>Agaricomycetes</taxon>
        <taxon>Phallomycetidae</taxon>
        <taxon>Geastrales</taxon>
        <taxon>Sphaerobolaceae</taxon>
        <taxon>Sphaerobolus</taxon>
    </lineage>
</organism>
<dbReference type="PANTHER" id="PTHR33096">
    <property type="entry name" value="CXC2 DOMAIN-CONTAINING PROTEIN"/>
    <property type="match status" value="1"/>
</dbReference>